<evidence type="ECO:0000313" key="10">
    <source>
        <dbReference type="EMBL" id="SPD04883.1"/>
    </source>
</evidence>
<proteinExistence type="predicted"/>
<dbReference type="GO" id="GO:0051707">
    <property type="term" value="P:response to other organism"/>
    <property type="evidence" value="ECO:0007669"/>
    <property type="project" value="UniProtKB-ARBA"/>
</dbReference>
<dbReference type="InterPro" id="IPR027417">
    <property type="entry name" value="P-loop_NTPase"/>
</dbReference>
<dbReference type="PANTHER" id="PTHR36766">
    <property type="entry name" value="PLANT BROAD-SPECTRUM MILDEW RESISTANCE PROTEIN RPW8"/>
    <property type="match status" value="1"/>
</dbReference>
<dbReference type="EMBL" id="OIVN01002588">
    <property type="protein sequence ID" value="SPD04883.1"/>
    <property type="molecule type" value="Genomic_DNA"/>
</dbReference>
<dbReference type="Pfam" id="PF18052">
    <property type="entry name" value="Rx_N"/>
    <property type="match status" value="1"/>
</dbReference>
<evidence type="ECO:0000259" key="7">
    <source>
        <dbReference type="Pfam" id="PF18052"/>
    </source>
</evidence>
<dbReference type="SUPFAM" id="SSF52540">
    <property type="entry name" value="P-loop containing nucleoside triphosphate hydrolases"/>
    <property type="match status" value="1"/>
</dbReference>
<evidence type="ECO:0000259" key="6">
    <source>
        <dbReference type="Pfam" id="PF00931"/>
    </source>
</evidence>
<evidence type="ECO:0000259" key="9">
    <source>
        <dbReference type="Pfam" id="PF25019"/>
    </source>
</evidence>
<feature type="domain" description="R13L1/DRL21-like LRR repeat region" evidence="9">
    <location>
        <begin position="528"/>
        <end position="624"/>
    </location>
</feature>
<dbReference type="InterPro" id="IPR058922">
    <property type="entry name" value="WHD_DRP"/>
</dbReference>
<dbReference type="Gene3D" id="3.40.50.300">
    <property type="entry name" value="P-loop containing nucleotide triphosphate hydrolases"/>
    <property type="match status" value="1"/>
</dbReference>
<dbReference type="InterPro" id="IPR032675">
    <property type="entry name" value="LRR_dom_sf"/>
</dbReference>
<evidence type="ECO:0000256" key="4">
    <source>
        <dbReference type="ARBA" id="ARBA00022821"/>
    </source>
</evidence>
<dbReference type="PANTHER" id="PTHR36766:SF45">
    <property type="entry name" value="NB-ARC DOMAIN-CONTAINING PROTEIN"/>
    <property type="match status" value="1"/>
</dbReference>
<gene>
    <name evidence="10" type="ORF">FSB_LOCUS32765</name>
</gene>
<organism evidence="10">
    <name type="scientific">Fagus sylvatica</name>
    <name type="common">Beechnut</name>
    <dbReference type="NCBI Taxonomy" id="28930"/>
    <lineage>
        <taxon>Eukaryota</taxon>
        <taxon>Viridiplantae</taxon>
        <taxon>Streptophyta</taxon>
        <taxon>Embryophyta</taxon>
        <taxon>Tracheophyta</taxon>
        <taxon>Spermatophyta</taxon>
        <taxon>Magnoliopsida</taxon>
        <taxon>eudicotyledons</taxon>
        <taxon>Gunneridae</taxon>
        <taxon>Pentapetalae</taxon>
        <taxon>rosids</taxon>
        <taxon>fabids</taxon>
        <taxon>Fagales</taxon>
        <taxon>Fagaceae</taxon>
        <taxon>Fagus</taxon>
    </lineage>
</organism>
<protein>
    <recommendedName>
        <fullName evidence="11">Disease resistance protein RGA3</fullName>
    </recommendedName>
</protein>
<dbReference type="CDD" id="cd14798">
    <property type="entry name" value="RX-CC_like"/>
    <property type="match status" value="1"/>
</dbReference>
<dbReference type="InterPro" id="IPR056789">
    <property type="entry name" value="LRR_R13L1-DRL21"/>
</dbReference>
<dbReference type="InterPro" id="IPR041118">
    <property type="entry name" value="Rx_N"/>
</dbReference>
<dbReference type="GO" id="GO:0006952">
    <property type="term" value="P:defense response"/>
    <property type="evidence" value="ECO:0007669"/>
    <property type="project" value="UniProtKB-KW"/>
</dbReference>
<evidence type="ECO:0000256" key="1">
    <source>
        <dbReference type="ARBA" id="ARBA00022614"/>
    </source>
</evidence>
<evidence type="ECO:0000256" key="3">
    <source>
        <dbReference type="ARBA" id="ARBA00022741"/>
    </source>
</evidence>
<dbReference type="Gene3D" id="1.10.8.430">
    <property type="entry name" value="Helical domain of apoptotic protease-activating factors"/>
    <property type="match status" value="1"/>
</dbReference>
<name>A0A2N9GZC5_FAGSY</name>
<dbReference type="InterPro" id="IPR038005">
    <property type="entry name" value="RX-like_CC"/>
</dbReference>
<evidence type="ECO:0008006" key="11">
    <source>
        <dbReference type="Google" id="ProtNLM"/>
    </source>
</evidence>
<feature type="domain" description="Disease resistance protein winged helix" evidence="8">
    <location>
        <begin position="418"/>
        <end position="487"/>
    </location>
</feature>
<feature type="domain" description="NB-ARC" evidence="6">
    <location>
        <begin position="190"/>
        <end position="358"/>
    </location>
</feature>
<dbReference type="InterPro" id="IPR002182">
    <property type="entry name" value="NB-ARC"/>
</dbReference>
<dbReference type="PRINTS" id="PR00364">
    <property type="entry name" value="DISEASERSIST"/>
</dbReference>
<keyword evidence="4" id="KW-0611">Plant defense</keyword>
<reference evidence="10" key="1">
    <citation type="submission" date="2018-02" db="EMBL/GenBank/DDBJ databases">
        <authorList>
            <person name="Cohen D.B."/>
            <person name="Kent A.D."/>
        </authorList>
    </citation>
    <scope>NUCLEOTIDE SEQUENCE</scope>
</reference>
<keyword evidence="1" id="KW-0433">Leucine-rich repeat</keyword>
<dbReference type="Gene3D" id="1.20.5.4130">
    <property type="match status" value="1"/>
</dbReference>
<evidence type="ECO:0000256" key="5">
    <source>
        <dbReference type="ARBA" id="ARBA00022840"/>
    </source>
</evidence>
<accession>A0A2N9GZC5</accession>
<dbReference type="AlphaFoldDB" id="A0A2N9GZC5"/>
<dbReference type="InterPro" id="IPR042197">
    <property type="entry name" value="Apaf_helical"/>
</dbReference>
<dbReference type="GO" id="GO:0043531">
    <property type="term" value="F:ADP binding"/>
    <property type="evidence" value="ECO:0007669"/>
    <property type="project" value="InterPro"/>
</dbReference>
<dbReference type="GO" id="GO:0005524">
    <property type="term" value="F:ATP binding"/>
    <property type="evidence" value="ECO:0007669"/>
    <property type="project" value="UniProtKB-KW"/>
</dbReference>
<dbReference type="Gene3D" id="3.80.10.10">
    <property type="entry name" value="Ribonuclease Inhibitor"/>
    <property type="match status" value="1"/>
</dbReference>
<keyword evidence="3" id="KW-0547">Nucleotide-binding</keyword>
<dbReference type="FunFam" id="3.40.50.300:FF:001091">
    <property type="entry name" value="Probable disease resistance protein At1g61300"/>
    <property type="match status" value="1"/>
</dbReference>
<dbReference type="Pfam" id="PF25019">
    <property type="entry name" value="LRR_R13L1-DRL21"/>
    <property type="match status" value="1"/>
</dbReference>
<dbReference type="Pfam" id="PF23559">
    <property type="entry name" value="WHD_DRP"/>
    <property type="match status" value="1"/>
</dbReference>
<dbReference type="SUPFAM" id="SSF52058">
    <property type="entry name" value="L domain-like"/>
    <property type="match status" value="1"/>
</dbReference>
<keyword evidence="5" id="KW-0067">ATP-binding</keyword>
<keyword evidence="2" id="KW-0677">Repeat</keyword>
<evidence type="ECO:0000256" key="2">
    <source>
        <dbReference type="ARBA" id="ARBA00022737"/>
    </source>
</evidence>
<sequence length="762" mass="88426">MADALISVLLKQLTSITAWEAEQEIRLVVGVDEELRKLEGNLEMVKSVLKDAEKRQATDDAVKRWLKRLEDVFYEMDDVVDEWNTAMIKLKIEKNEAENDPIVKKKKKMVCSFIPTPSCCFHQVDKLVLRHDIAHKIKKLNGKLDEIVRERGMYGFELSTRNNVSEVVERPKTTSFVDVSEICGRDKVRDDLVNILLGKVSEEERSPHLISLVGMGGIGKTTLAQLAYNDPEVQTHFDIKMWVCVSDPFDQCKVAKEILESIESQSPNMTTLQNLLKKICELIGGNKFFLVLDDVWTEDHTKWEPFRNALQCGSQGSRILVTTRNNRVVDMMGNASMIKLGVLSDKDCWLMFSKIAFFDKDIEQRKQLEDLGKQIANKCKGLPLAAKTLGSLMRFKKSREQWEMVLRSSLWELEDVEKDYVFSIDDLVLRWMAQGYIESKANMEIEIKAREYFEILAIRCFFQDFTKDEEDDKIIRCKMHDVVHDFAQLMAKNECVTINSDIELGSDYRNARHLYLEIPKGAQFYVCEAENAQFKKKIHLRDLYLGFDRENEERMENDALVLNALEPPPNLEYLRIELYLGTTLSFNWMMSLTKLKSLKLGYLEKLEHLPPLGKLPFLERLEIWAANSLKKVGDEFLGIDSKNKRDDIINIFPNLKYLSFKGLKEWEEWIGIGGMREEDEDSSITFMARLEHLKIEWCPKLKSSLPNFLCTTPSKTLVISGNSILRERYQRRTGEDWPKISHIPNIMIDWNYVQRDGQEVNY</sequence>
<dbReference type="Pfam" id="PF00931">
    <property type="entry name" value="NB-ARC"/>
    <property type="match status" value="1"/>
</dbReference>
<feature type="domain" description="Disease resistance N-terminal" evidence="7">
    <location>
        <begin position="6"/>
        <end position="97"/>
    </location>
</feature>
<evidence type="ECO:0000259" key="8">
    <source>
        <dbReference type="Pfam" id="PF23559"/>
    </source>
</evidence>